<dbReference type="AlphaFoldDB" id="A0A1I8G3W7"/>
<evidence type="ECO:0000313" key="3">
    <source>
        <dbReference type="WBParaSite" id="maker-uti_cns_0000768-snap-gene-0.25-mRNA-1"/>
    </source>
</evidence>
<keyword evidence="1" id="KW-1133">Transmembrane helix</keyword>
<protein>
    <submittedName>
        <fullName evidence="3 4">CHASE domain-containing protein</fullName>
    </submittedName>
</protein>
<keyword evidence="1" id="KW-0472">Membrane</keyword>
<keyword evidence="2" id="KW-1185">Reference proteome</keyword>
<dbReference type="WBParaSite" id="maker-uti_cns_0000768-snap-gene-0.25-mRNA-1">
    <property type="protein sequence ID" value="maker-uti_cns_0000768-snap-gene-0.25-mRNA-1"/>
    <property type="gene ID" value="maker-uti_cns_0000768-snap-gene-0.25"/>
</dbReference>
<organism evidence="2 3">
    <name type="scientific">Macrostomum lignano</name>
    <dbReference type="NCBI Taxonomy" id="282301"/>
    <lineage>
        <taxon>Eukaryota</taxon>
        <taxon>Metazoa</taxon>
        <taxon>Spiralia</taxon>
        <taxon>Lophotrochozoa</taxon>
        <taxon>Platyhelminthes</taxon>
        <taxon>Rhabditophora</taxon>
        <taxon>Macrostomorpha</taxon>
        <taxon>Macrostomida</taxon>
        <taxon>Macrostomidae</taxon>
        <taxon>Macrostomum</taxon>
    </lineage>
</organism>
<proteinExistence type="predicted"/>
<sequence length="224" mass="25130">RAQKRSASAQSRGGLSQPLLSRPVKLFGYLFTCVSMGAVSYMFWRSRQRTRERLEQREKLASLALSLANSSQMANRLYSLPLHCRLSDEAESLSNIGLNFDRLSNRDTDWNPASAVEFHRILVADKCNQCGCLFVYGKRLQDDGGDAGWQVVRLEACVPPQSELGQELHEQADSKSWTADLWQTLNRPTQSSGRQIVRLFDDPSAESDYGPSLGLKDPLCRCTV</sequence>
<name>A0A1I8G3W7_9PLAT</name>
<evidence type="ECO:0000313" key="2">
    <source>
        <dbReference type="Proteomes" id="UP000095280"/>
    </source>
</evidence>
<dbReference type="WBParaSite" id="maker-uti_cns_0003264-snap-gene-0.36-mRNA-1">
    <property type="protein sequence ID" value="maker-uti_cns_0003264-snap-gene-0.36-mRNA-1"/>
    <property type="gene ID" value="maker-uti_cns_0003264-snap-gene-0.36"/>
</dbReference>
<evidence type="ECO:0000313" key="4">
    <source>
        <dbReference type="WBParaSite" id="maker-uti_cns_0003264-snap-gene-0.36-mRNA-1"/>
    </source>
</evidence>
<feature type="transmembrane region" description="Helical" evidence="1">
    <location>
        <begin position="26"/>
        <end position="44"/>
    </location>
</feature>
<evidence type="ECO:0000256" key="1">
    <source>
        <dbReference type="SAM" id="Phobius"/>
    </source>
</evidence>
<reference evidence="3 4" key="1">
    <citation type="submission" date="2016-11" db="UniProtKB">
        <authorList>
            <consortium name="WormBaseParasite"/>
        </authorList>
    </citation>
    <scope>IDENTIFICATION</scope>
</reference>
<accession>A0A1I8G3W7</accession>
<keyword evidence="1" id="KW-0812">Transmembrane</keyword>
<dbReference type="Proteomes" id="UP000095280">
    <property type="component" value="Unplaced"/>
</dbReference>